<sequence>MEDNKLIQEIKRHAVIVALRAIHSDLEISGCLKVARSFVHKVRQELEASGDDVETRNTKHVQTVLEHHSFRTLLPYRKTVMFLRAQSEILSTKTFGTSPT</sequence>
<dbReference type="AlphaFoldDB" id="A0A8S0ZG03"/>
<proteinExistence type="predicted"/>
<reference evidence="1 2" key="1">
    <citation type="submission" date="2020-04" db="EMBL/GenBank/DDBJ databases">
        <authorList>
            <person name="Wallbank WR R."/>
            <person name="Pardo Diaz C."/>
            <person name="Kozak K."/>
            <person name="Martin S."/>
            <person name="Jiggins C."/>
            <person name="Moest M."/>
            <person name="Warren A I."/>
            <person name="Byers J.R.P. K."/>
            <person name="Montejo-Kovacevich G."/>
            <person name="Yen C E."/>
        </authorList>
    </citation>
    <scope>NUCLEOTIDE SEQUENCE [LARGE SCALE GENOMIC DNA]</scope>
</reference>
<protein>
    <submittedName>
        <fullName evidence="1">Uncharacterized protein</fullName>
    </submittedName>
</protein>
<dbReference type="OrthoDB" id="7540217at2759"/>
<name>A0A8S0ZG03_ARCPL</name>
<evidence type="ECO:0000313" key="2">
    <source>
        <dbReference type="Proteomes" id="UP000494106"/>
    </source>
</evidence>
<accession>A0A8S0ZG03</accession>
<comment type="caution">
    <text evidence="1">The sequence shown here is derived from an EMBL/GenBank/DDBJ whole genome shotgun (WGS) entry which is preliminary data.</text>
</comment>
<evidence type="ECO:0000313" key="1">
    <source>
        <dbReference type="EMBL" id="CAB3231711.1"/>
    </source>
</evidence>
<organism evidence="1 2">
    <name type="scientific">Arctia plantaginis</name>
    <name type="common">Wood tiger moth</name>
    <name type="synonym">Phalaena plantaginis</name>
    <dbReference type="NCBI Taxonomy" id="874455"/>
    <lineage>
        <taxon>Eukaryota</taxon>
        <taxon>Metazoa</taxon>
        <taxon>Ecdysozoa</taxon>
        <taxon>Arthropoda</taxon>
        <taxon>Hexapoda</taxon>
        <taxon>Insecta</taxon>
        <taxon>Pterygota</taxon>
        <taxon>Neoptera</taxon>
        <taxon>Endopterygota</taxon>
        <taxon>Lepidoptera</taxon>
        <taxon>Glossata</taxon>
        <taxon>Ditrysia</taxon>
        <taxon>Noctuoidea</taxon>
        <taxon>Erebidae</taxon>
        <taxon>Arctiinae</taxon>
        <taxon>Arctia</taxon>
    </lineage>
</organism>
<dbReference type="EMBL" id="CADEBC010000473">
    <property type="protein sequence ID" value="CAB3231711.1"/>
    <property type="molecule type" value="Genomic_DNA"/>
</dbReference>
<dbReference type="Proteomes" id="UP000494106">
    <property type="component" value="Unassembled WGS sequence"/>
</dbReference>
<gene>
    <name evidence="1" type="ORF">APLA_LOCUS4573</name>
</gene>
<keyword evidence="2" id="KW-1185">Reference proteome</keyword>